<feature type="domain" description="Nephrocystin 3-like N-terminal" evidence="2">
    <location>
        <begin position="156"/>
        <end position="307"/>
    </location>
</feature>
<reference evidence="3" key="1">
    <citation type="submission" date="2021-01" db="EMBL/GenBank/DDBJ databases">
        <authorList>
            <person name="Kaushik A."/>
        </authorList>
    </citation>
    <scope>NUCLEOTIDE SEQUENCE</scope>
    <source>
        <strain evidence="3">AG5</strain>
    </source>
</reference>
<evidence type="ECO:0000259" key="2">
    <source>
        <dbReference type="Pfam" id="PF24883"/>
    </source>
</evidence>
<dbReference type="EMBL" id="CAJNJQ010006568">
    <property type="protein sequence ID" value="CAE7231712.1"/>
    <property type="molecule type" value="Genomic_DNA"/>
</dbReference>
<organism evidence="3 4">
    <name type="scientific">Rhizoctonia solani</name>
    <dbReference type="NCBI Taxonomy" id="456999"/>
    <lineage>
        <taxon>Eukaryota</taxon>
        <taxon>Fungi</taxon>
        <taxon>Dikarya</taxon>
        <taxon>Basidiomycota</taxon>
        <taxon>Agaricomycotina</taxon>
        <taxon>Agaricomycetes</taxon>
        <taxon>Cantharellales</taxon>
        <taxon>Ceratobasidiaceae</taxon>
        <taxon>Rhizoctonia</taxon>
    </lineage>
</organism>
<dbReference type="PANTHER" id="PTHR10039:SF17">
    <property type="entry name" value="FUNGAL STAND N-TERMINAL GOODBYE DOMAIN-CONTAINING PROTEIN-RELATED"/>
    <property type="match status" value="1"/>
</dbReference>
<evidence type="ECO:0000313" key="4">
    <source>
        <dbReference type="Proteomes" id="UP000663827"/>
    </source>
</evidence>
<dbReference type="AlphaFoldDB" id="A0A8H3I3Z5"/>
<keyword evidence="1" id="KW-0677">Repeat</keyword>
<protein>
    <recommendedName>
        <fullName evidence="2">Nephrocystin 3-like N-terminal domain-containing protein</fullName>
    </recommendedName>
</protein>
<evidence type="ECO:0000313" key="3">
    <source>
        <dbReference type="EMBL" id="CAE7231712.1"/>
    </source>
</evidence>
<dbReference type="Proteomes" id="UP000663827">
    <property type="component" value="Unassembled WGS sequence"/>
</dbReference>
<dbReference type="PANTHER" id="PTHR10039">
    <property type="entry name" value="AMELOGENIN"/>
    <property type="match status" value="1"/>
</dbReference>
<comment type="caution">
    <text evidence="3">The sequence shown here is derived from an EMBL/GenBank/DDBJ whole genome shotgun (WGS) entry which is preliminary data.</text>
</comment>
<dbReference type="Gene3D" id="3.40.50.300">
    <property type="entry name" value="P-loop containing nucleotide triphosphate hydrolases"/>
    <property type="match status" value="1"/>
</dbReference>
<evidence type="ECO:0000256" key="1">
    <source>
        <dbReference type="ARBA" id="ARBA00022737"/>
    </source>
</evidence>
<sequence>MMGFLRWIDSMEDIKDSDEEYINLAAELKKAVDLLTPQLDNPNCSALSESIGKTVESIAASFKEIEAERNLTSGRLHVGAQMHHNKIRKCWHAINGALQGLRMQIQIEMFGLETKARVDKLIESLRPSQSALYGSNPQGIVRQYCAKDTRISILEDLDSWSDDPYCRLMWMNGMAGTGKTTIAYSHAKALYDRRKPAASFFCSKVDRDVSRIIPTIAYQLASLSPVFRDQLGGLLEKDPSLASSTGIPHQFEHLLKTPFKGVDQGSEDIVVLIDALDECDDREQVGYFLDQLAQWIEGLPLKFLVTS</sequence>
<dbReference type="SUPFAM" id="SSF52540">
    <property type="entry name" value="P-loop containing nucleoside triphosphate hydrolases"/>
    <property type="match status" value="1"/>
</dbReference>
<name>A0A8H3I3Z5_9AGAM</name>
<proteinExistence type="predicted"/>
<accession>A0A8H3I3Z5</accession>
<dbReference type="InterPro" id="IPR056884">
    <property type="entry name" value="NPHP3-like_N"/>
</dbReference>
<gene>
    <name evidence="3" type="ORF">RDB_LOCUS187874</name>
</gene>
<dbReference type="InterPro" id="IPR027417">
    <property type="entry name" value="P-loop_NTPase"/>
</dbReference>
<dbReference type="Pfam" id="PF24883">
    <property type="entry name" value="NPHP3_N"/>
    <property type="match status" value="1"/>
</dbReference>